<dbReference type="EMBL" id="MK977695">
    <property type="protein sequence ID" value="QDF18648.1"/>
    <property type="molecule type" value="Genomic_DNA"/>
</dbReference>
<gene>
    <name evidence="1" type="primary">162</name>
    <name evidence="1" type="ORF">SEA_PUPPER_162</name>
</gene>
<protein>
    <submittedName>
        <fullName evidence="1">Uncharacterized protein</fullName>
    </submittedName>
</protein>
<organism evidence="1 2">
    <name type="scientific">Gordonia phage Pupper</name>
    <dbReference type="NCBI Taxonomy" id="2571249"/>
    <lineage>
        <taxon>Viruses</taxon>
        <taxon>Duplodnaviria</taxon>
        <taxon>Heunggongvirae</taxon>
        <taxon>Uroviricota</taxon>
        <taxon>Caudoviricetes</taxon>
        <taxon>Puppervirus</taxon>
        <taxon>Puppervirus Pupper</taxon>
    </lineage>
</organism>
<dbReference type="KEGG" id="vg:64766181"/>
<evidence type="ECO:0000313" key="2">
    <source>
        <dbReference type="Proteomes" id="UP000318375"/>
    </source>
</evidence>
<reference evidence="1 2" key="1">
    <citation type="submission" date="2019-05" db="EMBL/GenBank/DDBJ databases">
        <authorList>
            <person name="Pope W.H."/>
            <person name="Garlena R.A."/>
            <person name="Russell D.A."/>
            <person name="Jacobs-Sera D."/>
            <person name="Hatfull G.F."/>
        </authorList>
    </citation>
    <scope>NUCLEOTIDE SEQUENCE [LARGE SCALE GENOMIC DNA]</scope>
</reference>
<dbReference type="Proteomes" id="UP000318375">
    <property type="component" value="Segment"/>
</dbReference>
<keyword evidence="2" id="KW-1185">Reference proteome</keyword>
<proteinExistence type="predicted"/>
<dbReference type="GeneID" id="64766181"/>
<evidence type="ECO:0000313" key="1">
    <source>
        <dbReference type="EMBL" id="QDF18648.1"/>
    </source>
</evidence>
<dbReference type="RefSeq" id="YP_010058950.1">
    <property type="nucleotide sequence ID" value="NC_054723.1"/>
</dbReference>
<accession>A0A4Y6EIT7</accession>
<sequence length="330" mass="34747">MATGPAAVPASLDGRGLTTVTTTMGTGDVPTQGLMYHPDILAAGVPVYFHPLTDGTHLALFSRRWTAATVGEQGPQSYTEHVETTTPGAIVVDPVTGRRGGALDLPGSTIALTGAVGQRSLLWTSGTDAGGRAVVALYRVSPVGGVELVQEEVLTHDEISFSDGVGLDSGHLIVFGRDVDDNVYGMRKLGTRIGVQTDQAPWTYSSGTRGFVPDRDALQSMGITSAGPVSMVSRQGDFWMTTVAVDDDGARTAQLNRCWRITAADWKPVGEPVDLGDDQSYLGGGLHLQPQLNTNLDVTEVPALMYVTSVLSAADGEESIETSWGFQSVV</sequence>
<name>A0A4Y6EIT7_9CAUD</name>